<dbReference type="SUPFAM" id="SSF56300">
    <property type="entry name" value="Metallo-dependent phosphatases"/>
    <property type="match status" value="1"/>
</dbReference>
<dbReference type="InterPro" id="IPR051158">
    <property type="entry name" value="Metallophosphoesterase_sf"/>
</dbReference>
<organism evidence="4 5">
    <name type="scientific">Desulfuribacillus stibiiarsenatis</name>
    <dbReference type="NCBI Taxonomy" id="1390249"/>
    <lineage>
        <taxon>Bacteria</taxon>
        <taxon>Bacillati</taxon>
        <taxon>Bacillota</taxon>
        <taxon>Desulfuribacillia</taxon>
        <taxon>Desulfuribacillales</taxon>
        <taxon>Desulfuribacillaceae</taxon>
        <taxon>Desulfuribacillus</taxon>
    </lineage>
</organism>
<dbReference type="EMBL" id="MJAT01000038">
    <property type="protein sequence ID" value="OEH84404.1"/>
    <property type="molecule type" value="Genomic_DNA"/>
</dbReference>
<gene>
    <name evidence="4" type="ORF">BHU72_09295</name>
</gene>
<dbReference type="InterPro" id="IPR029052">
    <property type="entry name" value="Metallo-depent_PP-like"/>
</dbReference>
<dbReference type="RefSeq" id="WP_069703117.1">
    <property type="nucleotide sequence ID" value="NZ_MJAT01000038.1"/>
</dbReference>
<dbReference type="GO" id="GO:0046872">
    <property type="term" value="F:metal ion binding"/>
    <property type="evidence" value="ECO:0007669"/>
    <property type="project" value="UniProtKB-KW"/>
</dbReference>
<dbReference type="Gene3D" id="3.60.21.10">
    <property type="match status" value="1"/>
</dbReference>
<dbReference type="InterPro" id="IPR004843">
    <property type="entry name" value="Calcineurin-like_PHP"/>
</dbReference>
<dbReference type="Proteomes" id="UP000095255">
    <property type="component" value="Unassembled WGS sequence"/>
</dbReference>
<dbReference type="GO" id="GO:0016020">
    <property type="term" value="C:membrane"/>
    <property type="evidence" value="ECO:0007669"/>
    <property type="project" value="GOC"/>
</dbReference>
<evidence type="ECO:0000256" key="2">
    <source>
        <dbReference type="ARBA" id="ARBA00022801"/>
    </source>
</evidence>
<dbReference type="AlphaFoldDB" id="A0A1E5L2U6"/>
<keyword evidence="1" id="KW-0479">Metal-binding</keyword>
<dbReference type="GO" id="GO:0008758">
    <property type="term" value="F:UDP-2,3-diacylglucosamine hydrolase activity"/>
    <property type="evidence" value="ECO:0007669"/>
    <property type="project" value="TreeGrafter"/>
</dbReference>
<reference evidence="4 5" key="1">
    <citation type="submission" date="2016-09" db="EMBL/GenBank/DDBJ databases">
        <title>Desulfuribacillus arsenicus sp. nov., an obligately anaerobic, dissimilatory arsenic- and antimonate-reducing bacterium isolated from anoxic sediments.</title>
        <authorList>
            <person name="Abin C.A."/>
            <person name="Hollibaugh J.T."/>
        </authorList>
    </citation>
    <scope>NUCLEOTIDE SEQUENCE [LARGE SCALE GENOMIC DNA]</scope>
    <source>
        <strain evidence="4 5">MLFW-2</strain>
    </source>
</reference>
<accession>A0A1E5L2U6</accession>
<name>A0A1E5L2U6_9FIRM</name>
<evidence type="ECO:0000256" key="1">
    <source>
        <dbReference type="ARBA" id="ARBA00022723"/>
    </source>
</evidence>
<dbReference type="PANTHER" id="PTHR31302:SF31">
    <property type="entry name" value="PHOSPHODIESTERASE YAEI"/>
    <property type="match status" value="1"/>
</dbReference>
<protein>
    <recommendedName>
        <fullName evidence="3">Calcineurin-like phosphoesterase domain-containing protein</fullName>
    </recommendedName>
</protein>
<keyword evidence="5" id="KW-1185">Reference proteome</keyword>
<evidence type="ECO:0000313" key="5">
    <source>
        <dbReference type="Proteomes" id="UP000095255"/>
    </source>
</evidence>
<dbReference type="OrthoDB" id="9780884at2"/>
<dbReference type="STRING" id="1390249.BHU72_09295"/>
<proteinExistence type="predicted"/>
<dbReference type="Pfam" id="PF00149">
    <property type="entry name" value="Metallophos"/>
    <property type="match status" value="1"/>
</dbReference>
<feature type="domain" description="Calcineurin-like phosphoesterase" evidence="3">
    <location>
        <begin position="46"/>
        <end position="213"/>
    </location>
</feature>
<evidence type="ECO:0000313" key="4">
    <source>
        <dbReference type="EMBL" id="OEH84404.1"/>
    </source>
</evidence>
<dbReference type="PANTHER" id="PTHR31302">
    <property type="entry name" value="TRANSMEMBRANE PROTEIN WITH METALLOPHOSPHOESTERASE DOMAIN-RELATED"/>
    <property type="match status" value="1"/>
</dbReference>
<evidence type="ECO:0000259" key="3">
    <source>
        <dbReference type="Pfam" id="PF00149"/>
    </source>
</evidence>
<keyword evidence="2" id="KW-0378">Hydrolase</keyword>
<comment type="caution">
    <text evidence="4">The sequence shown here is derived from an EMBL/GenBank/DDBJ whole genome shotgun (WGS) entry which is preliminary data.</text>
</comment>
<dbReference type="GO" id="GO:0009245">
    <property type="term" value="P:lipid A biosynthetic process"/>
    <property type="evidence" value="ECO:0007669"/>
    <property type="project" value="TreeGrafter"/>
</dbReference>
<sequence length="280" mass="31952">MRKTVLLLRMILLMMFLVFLSINNNYVSLNEVEIRSTQSNLEIPVKVLHISDLHGKLFSTKQRKLTLMMDRLDYDVVVMTGDMIDKKTDDFMPVEFLLQYFQERGKPTFFITGNHEGANPLYPEFQNLIEEYGVTTLDNQKYTLNLENGQSVSFVGLSDPNIVSFQESQPIVDELLSEAGEQTDTTILLSHRPTFMPHFTGKTDVILSGHSHGGQIRLPFIGGLISPGEGWFPKYDYGVFEETFVENNRQTVMYVTKGMGNSIIPIRLFNSPEVAFLTIY</sequence>